<dbReference type="SUPFAM" id="SSF81593">
    <property type="entry name" value="Nucleotidyltransferase substrate binding subunit/domain"/>
    <property type="match status" value="2"/>
</dbReference>
<feature type="domain" description="PII-uridylyltransferase/Glutamine-synthetase adenylyltransferase" evidence="8">
    <location>
        <begin position="310"/>
        <end position="451"/>
    </location>
</feature>
<protein>
    <submittedName>
        <fullName evidence="9">Glutamate-ammonia-ligase adenylyltransferase</fullName>
    </submittedName>
</protein>
<dbReference type="PANTHER" id="PTHR30621:SF0">
    <property type="entry name" value="BIFUNCTIONAL GLUTAMINE SYNTHETASE ADENYLYLTRANSFERASE_ADENYLYL-REMOVING ENZYME"/>
    <property type="match status" value="1"/>
</dbReference>
<dbReference type="CDD" id="cd05401">
    <property type="entry name" value="NT_GlnE_GlnD_like"/>
    <property type="match status" value="2"/>
</dbReference>
<dbReference type="InterPro" id="IPR043519">
    <property type="entry name" value="NT_sf"/>
</dbReference>
<dbReference type="Pfam" id="PF03710">
    <property type="entry name" value="GlnE"/>
    <property type="match status" value="2"/>
</dbReference>
<dbReference type="InterPro" id="IPR013546">
    <property type="entry name" value="PII_UdlTrfase/GS_AdlTrfase"/>
</dbReference>
<reference evidence="9 10" key="1">
    <citation type="submission" date="2018-03" db="EMBL/GenBank/DDBJ databases">
        <title>Genomic Encyclopedia of Archaeal and Bacterial Type Strains, Phase II (KMG-II): from individual species to whole genera.</title>
        <authorList>
            <person name="Goeker M."/>
        </authorList>
    </citation>
    <scope>NUCLEOTIDE SEQUENCE [LARGE SCALE GENOMIC DNA]</scope>
    <source>
        <strain evidence="9 10">DSM 25328</strain>
    </source>
</reference>
<organism evidence="9 10">
    <name type="scientific">Tritonibacter scottomollicae</name>
    <name type="common">Epibacterium scottomollicae</name>
    <dbReference type="NCBI Taxonomy" id="483013"/>
    <lineage>
        <taxon>Bacteria</taxon>
        <taxon>Pseudomonadati</taxon>
        <taxon>Pseudomonadota</taxon>
        <taxon>Alphaproteobacteria</taxon>
        <taxon>Rhodobacterales</taxon>
        <taxon>Paracoccaceae</taxon>
        <taxon>Tritonibacter</taxon>
    </lineage>
</organism>
<evidence type="ECO:0000313" key="9">
    <source>
        <dbReference type="EMBL" id="PRZ46401.1"/>
    </source>
</evidence>
<keyword evidence="6" id="KW-0511">Multifunctional enzyme</keyword>
<dbReference type="GO" id="GO:0016874">
    <property type="term" value="F:ligase activity"/>
    <property type="evidence" value="ECO:0007669"/>
    <property type="project" value="UniProtKB-KW"/>
</dbReference>
<evidence type="ECO:0000259" key="7">
    <source>
        <dbReference type="Pfam" id="PF03710"/>
    </source>
</evidence>
<feature type="domain" description="Glutamate-ammonia ligase adenylyltransferase repeated" evidence="7">
    <location>
        <begin position="542"/>
        <end position="784"/>
    </location>
</feature>
<keyword evidence="2 9" id="KW-0548">Nucleotidyltransferase</keyword>
<evidence type="ECO:0000256" key="1">
    <source>
        <dbReference type="ARBA" id="ARBA00022679"/>
    </source>
</evidence>
<proteinExistence type="predicted"/>
<dbReference type="SUPFAM" id="SSF81301">
    <property type="entry name" value="Nucleotidyltransferase"/>
    <property type="match status" value="2"/>
</dbReference>
<name>A0A2T1ACU1_TRISK</name>
<keyword evidence="5" id="KW-0460">Magnesium</keyword>
<dbReference type="Pfam" id="PF08335">
    <property type="entry name" value="GlnD_UR_UTase"/>
    <property type="match status" value="1"/>
</dbReference>
<sequence>MGIDALVAAPQSPAMSNALQIIRCPRSFDPAISREVTAELGHLPADWRALLEGAAGSSPYLQTLIRSERDWIEGALADPQAARATVFDDCRACPPDQLKSVLRGAKRKIALLCALCDLSGHWPLEEVTGTLTRFGELAVDVALKAEIALAIRRKKLPGMSEEDIATAGGMSVFAMGKMGAYELNYSSDIDLICLFDETRFAPDDFMEARQAMVRATRNMSAALNDRTAEGYVFRTDLRLRPDPSVTPVALAMEAAERYYESLGRTWERAAYIKARACAGDIAAGERFLKTLTPFVWRRHLDFAAIEDAHNMRLRIRENKGTGGPITVLGHDMKLGRGGIREIEFFTQTRQLIAGGRDPSLRVRGTVEGLQALSQAGWISADVTETLARHYRDHREIEHRIQMVHDAQTHRMPTSEEGLARIACLMDEDAESFVAGLRERLQDVHRLTEDFFVPSGGGTAKPAEPAPEELDQSVIARWPTYPALRSDRGARIFERLKPELLGRLSRTANPGEALLALDGFLAGMPAGVQLFSLFEANPQLIDLLVDIVGTSPALANYLSRNSSVFDAVLDGGFFSDWPGRAALITELQEALAAESDYERQLDLTRRWHREWHFRTGVHHLRGLIDAAEAGQHYAELADAVIVGLLPKVTEHFAAKHGPMPGRGCVIVGMGSLGAGRLTASSDLDLIMIYDPLDAEMSEGKRPLAVRPYYARLTQAVVTALSAPMAEGRLYEVDMRLRPSGSQGPVATSWPSFTQYQKNDAWIWEHLALTRARVVAGDRDLSAEVEAFRSDFLAAPRDRTTVLTGVSEMRRRLAAAKTPDGPWDAKTGPGRMLDIELAAQAGTLLAGQSCRTVAEGLLAGVASGWLDDAQAQGLTEAYGLYWSVQSAARLIAGKGSDGAVRGEGGAAFLQRSTGCDGIGALQQALEAAYATSAACIDAAVGAAAGTKDESDEQAIS</sequence>
<dbReference type="PANTHER" id="PTHR30621">
    <property type="entry name" value="GLUTAMINE SYNTHETASE ADENYLYLTRANSFERASE"/>
    <property type="match status" value="1"/>
</dbReference>
<evidence type="ECO:0000256" key="5">
    <source>
        <dbReference type="ARBA" id="ARBA00022842"/>
    </source>
</evidence>
<gene>
    <name evidence="9" type="ORF">CLV89_11072</name>
</gene>
<dbReference type="Gene3D" id="3.30.460.10">
    <property type="entry name" value="Beta Polymerase, domain 2"/>
    <property type="match status" value="2"/>
</dbReference>
<dbReference type="InterPro" id="IPR023057">
    <property type="entry name" value="GlnE"/>
</dbReference>
<feature type="domain" description="Glutamate-ammonia ligase adenylyltransferase repeated" evidence="7">
    <location>
        <begin position="59"/>
        <end position="289"/>
    </location>
</feature>
<keyword evidence="4" id="KW-0067">ATP-binding</keyword>
<evidence type="ECO:0000313" key="10">
    <source>
        <dbReference type="Proteomes" id="UP000237718"/>
    </source>
</evidence>
<dbReference type="GO" id="GO:0008882">
    <property type="term" value="F:[glutamate-ammonia-ligase] adenylyltransferase activity"/>
    <property type="evidence" value="ECO:0007669"/>
    <property type="project" value="InterPro"/>
</dbReference>
<dbReference type="GO" id="GO:0005829">
    <property type="term" value="C:cytosol"/>
    <property type="evidence" value="ECO:0007669"/>
    <property type="project" value="TreeGrafter"/>
</dbReference>
<keyword evidence="9" id="KW-0436">Ligase</keyword>
<dbReference type="Gene3D" id="1.20.120.330">
    <property type="entry name" value="Nucleotidyltransferases domain 2"/>
    <property type="match status" value="2"/>
</dbReference>
<accession>A0A2T1ACU1</accession>
<keyword evidence="1 9" id="KW-0808">Transferase</keyword>
<comment type="caution">
    <text evidence="9">The sequence shown here is derived from an EMBL/GenBank/DDBJ whole genome shotgun (WGS) entry which is preliminary data.</text>
</comment>
<dbReference type="Proteomes" id="UP000237718">
    <property type="component" value="Unassembled WGS sequence"/>
</dbReference>
<dbReference type="AlphaFoldDB" id="A0A2T1ACU1"/>
<evidence type="ECO:0000259" key="8">
    <source>
        <dbReference type="Pfam" id="PF08335"/>
    </source>
</evidence>
<keyword evidence="3" id="KW-0547">Nucleotide-binding</keyword>
<evidence type="ECO:0000256" key="4">
    <source>
        <dbReference type="ARBA" id="ARBA00022840"/>
    </source>
</evidence>
<evidence type="ECO:0000256" key="3">
    <source>
        <dbReference type="ARBA" id="ARBA00022741"/>
    </source>
</evidence>
<dbReference type="GO" id="GO:0005524">
    <property type="term" value="F:ATP binding"/>
    <property type="evidence" value="ECO:0007669"/>
    <property type="project" value="UniProtKB-KW"/>
</dbReference>
<evidence type="ECO:0000256" key="6">
    <source>
        <dbReference type="ARBA" id="ARBA00023268"/>
    </source>
</evidence>
<dbReference type="EMBL" id="PVUF01000010">
    <property type="protein sequence ID" value="PRZ46401.1"/>
    <property type="molecule type" value="Genomic_DNA"/>
</dbReference>
<evidence type="ECO:0000256" key="2">
    <source>
        <dbReference type="ARBA" id="ARBA00022695"/>
    </source>
</evidence>
<dbReference type="InterPro" id="IPR005190">
    <property type="entry name" value="GlnE_rpt_dom"/>
</dbReference>
<dbReference type="GO" id="GO:0000820">
    <property type="term" value="P:regulation of glutamine family amino acid metabolic process"/>
    <property type="evidence" value="ECO:0007669"/>
    <property type="project" value="TreeGrafter"/>
</dbReference>